<evidence type="ECO:0000313" key="3">
    <source>
        <dbReference type="Proteomes" id="UP000267027"/>
    </source>
</evidence>
<keyword evidence="3" id="KW-1185">Reference proteome</keyword>
<dbReference type="Proteomes" id="UP000267027">
    <property type="component" value="Unassembled WGS sequence"/>
</dbReference>
<dbReference type="OrthoDB" id="5585087at2759"/>
<accession>A0A0R3PP50</accession>
<keyword evidence="1" id="KW-0812">Transmembrane</keyword>
<feature type="transmembrane region" description="Helical" evidence="1">
    <location>
        <begin position="20"/>
        <end position="39"/>
    </location>
</feature>
<evidence type="ECO:0000313" key="2">
    <source>
        <dbReference type="EMBL" id="VDM58522.1"/>
    </source>
</evidence>
<keyword evidence="1" id="KW-0472">Membrane</keyword>
<reference evidence="2 3" key="2">
    <citation type="submission" date="2018-11" db="EMBL/GenBank/DDBJ databases">
        <authorList>
            <consortium name="Pathogen Informatics"/>
        </authorList>
    </citation>
    <scope>NUCLEOTIDE SEQUENCE [LARGE SCALE GENOMIC DNA]</scope>
    <source>
        <strain evidence="2 3">Costa Rica</strain>
    </source>
</reference>
<name>A0A0R3PP50_ANGCS</name>
<evidence type="ECO:0000256" key="1">
    <source>
        <dbReference type="SAM" id="Phobius"/>
    </source>
</evidence>
<proteinExistence type="predicted"/>
<sequence>MMEGGATPMPGVTSGPKSTSMIYICGALLWNMIVFRMSLRERNPSEGCHSLSRMWLSNLIQEEKQKT</sequence>
<evidence type="ECO:0000313" key="4">
    <source>
        <dbReference type="WBParaSite" id="ACOC_0000693601-mRNA-1"/>
    </source>
</evidence>
<dbReference type="AlphaFoldDB" id="A0A0R3PP50"/>
<gene>
    <name evidence="2" type="ORF">ACOC_LOCUS6937</name>
</gene>
<reference evidence="4" key="1">
    <citation type="submission" date="2017-02" db="UniProtKB">
        <authorList>
            <consortium name="WormBaseParasite"/>
        </authorList>
    </citation>
    <scope>IDENTIFICATION</scope>
</reference>
<protein>
    <submittedName>
        <fullName evidence="4">Alternative protein</fullName>
    </submittedName>
</protein>
<keyword evidence="1" id="KW-1133">Transmembrane helix</keyword>
<dbReference type="EMBL" id="UYYA01003990">
    <property type="protein sequence ID" value="VDM58522.1"/>
    <property type="molecule type" value="Genomic_DNA"/>
</dbReference>
<organism evidence="4">
    <name type="scientific">Angiostrongylus costaricensis</name>
    <name type="common">Nematode worm</name>
    <dbReference type="NCBI Taxonomy" id="334426"/>
    <lineage>
        <taxon>Eukaryota</taxon>
        <taxon>Metazoa</taxon>
        <taxon>Ecdysozoa</taxon>
        <taxon>Nematoda</taxon>
        <taxon>Chromadorea</taxon>
        <taxon>Rhabditida</taxon>
        <taxon>Rhabditina</taxon>
        <taxon>Rhabditomorpha</taxon>
        <taxon>Strongyloidea</taxon>
        <taxon>Metastrongylidae</taxon>
        <taxon>Angiostrongylus</taxon>
    </lineage>
</organism>
<dbReference type="WBParaSite" id="ACOC_0000693601-mRNA-1">
    <property type="protein sequence ID" value="ACOC_0000693601-mRNA-1"/>
    <property type="gene ID" value="ACOC_0000693601"/>
</dbReference>